<name>S7RAM0_GLOTA</name>
<feature type="transmembrane region" description="Helical" evidence="1">
    <location>
        <begin position="176"/>
        <end position="199"/>
    </location>
</feature>
<feature type="transmembrane region" description="Helical" evidence="1">
    <location>
        <begin position="66"/>
        <end position="84"/>
    </location>
</feature>
<dbReference type="RefSeq" id="XP_007870163.1">
    <property type="nucleotide sequence ID" value="XM_007871972.1"/>
</dbReference>
<sequence length="363" mass="39629">MSAPNTTFVLPPGVINPETPLAYLPSVLATQFEASRYLYIASLSAWIWDFLLSLKEDYTLLSRYRLNIPTMVYFVSRIASLAYVTTSTVFQVSPIGSCQALQYALGWCYVVAGPSTSLLFLFRIRAVFFHNKPVVLLFSLLWLAVLGTAFTVPFAITGEHIGPTQRCINTAVKSFSSSSIIVGGIFDSLVFLTISYRLLTTNLVEETWSSRLNSFLSGSGFTRLPAALLQGGQMYYLATSGVNIFTIIMVLTPSVPAVYHAMFTVPNLALENAMAGRVFRQLKLGMLHGGEETLIRGDSWQQRYGQASRGGKVNATIDMESSSGTHALHTLTSSARGIQVKVDEVISTDVSSAKQAPLNSDSI</sequence>
<evidence type="ECO:0000259" key="2">
    <source>
        <dbReference type="Pfam" id="PF20151"/>
    </source>
</evidence>
<dbReference type="OMA" id="HINYNAT"/>
<gene>
    <name evidence="3" type="ORF">GLOTRDRAFT_49043</name>
</gene>
<reference evidence="3 4" key="1">
    <citation type="journal article" date="2012" name="Science">
        <title>The Paleozoic origin of enzymatic lignin decomposition reconstructed from 31 fungal genomes.</title>
        <authorList>
            <person name="Floudas D."/>
            <person name="Binder M."/>
            <person name="Riley R."/>
            <person name="Barry K."/>
            <person name="Blanchette R.A."/>
            <person name="Henrissat B."/>
            <person name="Martinez A.T."/>
            <person name="Otillar R."/>
            <person name="Spatafora J.W."/>
            <person name="Yadav J.S."/>
            <person name="Aerts A."/>
            <person name="Benoit I."/>
            <person name="Boyd A."/>
            <person name="Carlson A."/>
            <person name="Copeland A."/>
            <person name="Coutinho P.M."/>
            <person name="de Vries R.P."/>
            <person name="Ferreira P."/>
            <person name="Findley K."/>
            <person name="Foster B."/>
            <person name="Gaskell J."/>
            <person name="Glotzer D."/>
            <person name="Gorecki P."/>
            <person name="Heitman J."/>
            <person name="Hesse C."/>
            <person name="Hori C."/>
            <person name="Igarashi K."/>
            <person name="Jurgens J.A."/>
            <person name="Kallen N."/>
            <person name="Kersten P."/>
            <person name="Kohler A."/>
            <person name="Kuees U."/>
            <person name="Kumar T.K.A."/>
            <person name="Kuo A."/>
            <person name="LaButti K."/>
            <person name="Larrondo L.F."/>
            <person name="Lindquist E."/>
            <person name="Ling A."/>
            <person name="Lombard V."/>
            <person name="Lucas S."/>
            <person name="Lundell T."/>
            <person name="Martin R."/>
            <person name="McLaughlin D.J."/>
            <person name="Morgenstern I."/>
            <person name="Morin E."/>
            <person name="Murat C."/>
            <person name="Nagy L.G."/>
            <person name="Nolan M."/>
            <person name="Ohm R.A."/>
            <person name="Patyshakuliyeva A."/>
            <person name="Rokas A."/>
            <person name="Ruiz-Duenas F.J."/>
            <person name="Sabat G."/>
            <person name="Salamov A."/>
            <person name="Samejima M."/>
            <person name="Schmutz J."/>
            <person name="Slot J.C."/>
            <person name="St John F."/>
            <person name="Stenlid J."/>
            <person name="Sun H."/>
            <person name="Sun S."/>
            <person name="Syed K."/>
            <person name="Tsang A."/>
            <person name="Wiebenga A."/>
            <person name="Young D."/>
            <person name="Pisabarro A."/>
            <person name="Eastwood D.C."/>
            <person name="Martin F."/>
            <person name="Cullen D."/>
            <person name="Grigoriev I.V."/>
            <person name="Hibbett D.S."/>
        </authorList>
    </citation>
    <scope>NUCLEOTIDE SEQUENCE [LARGE SCALE GENOMIC DNA]</scope>
    <source>
        <strain evidence="3 4">ATCC 11539</strain>
    </source>
</reference>
<dbReference type="AlphaFoldDB" id="S7RAM0"/>
<feature type="transmembrane region" description="Helical" evidence="1">
    <location>
        <begin position="244"/>
        <end position="270"/>
    </location>
</feature>
<dbReference type="KEGG" id="gtr:GLOTRDRAFT_49043"/>
<evidence type="ECO:0000313" key="4">
    <source>
        <dbReference type="Proteomes" id="UP000030669"/>
    </source>
</evidence>
<dbReference type="OrthoDB" id="3038990at2759"/>
<feature type="transmembrane region" description="Helical" evidence="1">
    <location>
        <begin position="134"/>
        <end position="156"/>
    </location>
</feature>
<dbReference type="GeneID" id="19306621"/>
<dbReference type="EMBL" id="KB469311">
    <property type="protein sequence ID" value="EPQ51305.1"/>
    <property type="molecule type" value="Genomic_DNA"/>
</dbReference>
<proteinExistence type="predicted"/>
<dbReference type="eggNOG" id="ENOG502SNBK">
    <property type="taxonomic scope" value="Eukaryota"/>
</dbReference>
<dbReference type="InterPro" id="IPR045340">
    <property type="entry name" value="DUF6533"/>
</dbReference>
<keyword evidence="1" id="KW-1133">Transmembrane helix</keyword>
<dbReference type="HOGENOM" id="CLU_060549_3_0_1"/>
<evidence type="ECO:0000256" key="1">
    <source>
        <dbReference type="SAM" id="Phobius"/>
    </source>
</evidence>
<feature type="transmembrane region" description="Helical" evidence="1">
    <location>
        <begin position="104"/>
        <end position="122"/>
    </location>
</feature>
<keyword evidence="1" id="KW-0472">Membrane</keyword>
<feature type="domain" description="DUF6533" evidence="2">
    <location>
        <begin position="37"/>
        <end position="81"/>
    </location>
</feature>
<evidence type="ECO:0000313" key="3">
    <source>
        <dbReference type="EMBL" id="EPQ51305.1"/>
    </source>
</evidence>
<keyword evidence="1" id="KW-0812">Transmembrane</keyword>
<dbReference type="Proteomes" id="UP000030669">
    <property type="component" value="Unassembled WGS sequence"/>
</dbReference>
<organism evidence="3 4">
    <name type="scientific">Gloeophyllum trabeum (strain ATCC 11539 / FP-39264 / Madison 617)</name>
    <name type="common">Brown rot fungus</name>
    <dbReference type="NCBI Taxonomy" id="670483"/>
    <lineage>
        <taxon>Eukaryota</taxon>
        <taxon>Fungi</taxon>
        <taxon>Dikarya</taxon>
        <taxon>Basidiomycota</taxon>
        <taxon>Agaricomycotina</taxon>
        <taxon>Agaricomycetes</taxon>
        <taxon>Gloeophyllales</taxon>
        <taxon>Gloeophyllaceae</taxon>
        <taxon>Gloeophyllum</taxon>
    </lineage>
</organism>
<keyword evidence="4" id="KW-1185">Reference proteome</keyword>
<accession>S7RAM0</accession>
<dbReference type="Pfam" id="PF20151">
    <property type="entry name" value="DUF6533"/>
    <property type="match status" value="1"/>
</dbReference>
<protein>
    <recommendedName>
        <fullName evidence="2">DUF6533 domain-containing protein</fullName>
    </recommendedName>
</protein>